<organism evidence="11 12">
    <name type="scientific">Ceratodon purpureus</name>
    <name type="common">Fire moss</name>
    <name type="synonym">Dicranum purpureum</name>
    <dbReference type="NCBI Taxonomy" id="3225"/>
    <lineage>
        <taxon>Eukaryota</taxon>
        <taxon>Viridiplantae</taxon>
        <taxon>Streptophyta</taxon>
        <taxon>Embryophyta</taxon>
        <taxon>Bryophyta</taxon>
        <taxon>Bryophytina</taxon>
        <taxon>Bryopsida</taxon>
        <taxon>Dicranidae</taxon>
        <taxon>Pseudoditrichales</taxon>
        <taxon>Ditrichaceae</taxon>
        <taxon>Ceratodon</taxon>
    </lineage>
</organism>
<evidence type="ECO:0000256" key="3">
    <source>
        <dbReference type="ARBA" id="ARBA00012566"/>
    </source>
</evidence>
<dbReference type="FunFam" id="3.20.20.80:FF:000043">
    <property type="entry name" value="cytosolic endo-beta-N-acetylglucosaminidase"/>
    <property type="match status" value="1"/>
</dbReference>
<evidence type="ECO:0000256" key="6">
    <source>
        <dbReference type="ARBA" id="ARBA00023295"/>
    </source>
</evidence>
<keyword evidence="5" id="KW-0378">Hydrolase</keyword>
<evidence type="ECO:0000256" key="4">
    <source>
        <dbReference type="ARBA" id="ARBA00022490"/>
    </source>
</evidence>
<dbReference type="InterPro" id="IPR057882">
    <property type="entry name" value="ENGase_C"/>
</dbReference>
<dbReference type="GO" id="GO:0005829">
    <property type="term" value="C:cytosol"/>
    <property type="evidence" value="ECO:0007669"/>
    <property type="project" value="UniProtKB-SubCell"/>
</dbReference>
<feature type="domain" description="Cytosolic endo-beta-N-acetylglucosaminidase C-terminal" evidence="10">
    <location>
        <begin position="624"/>
        <end position="718"/>
    </location>
</feature>
<comment type="caution">
    <text evidence="11">The sequence shown here is derived from an EMBL/GenBank/DDBJ whole genome shotgun (WGS) entry which is preliminary data.</text>
</comment>
<feature type="domain" description="Cytosolic endo-beta-N-acetylglucosaminidase TIM barrel" evidence="9">
    <location>
        <begin position="125"/>
        <end position="402"/>
    </location>
</feature>
<evidence type="ECO:0000313" key="12">
    <source>
        <dbReference type="Proteomes" id="UP000822688"/>
    </source>
</evidence>
<protein>
    <recommendedName>
        <fullName evidence="3">mannosyl-glycoprotein endo-beta-N-acetylglucosaminidase</fullName>
        <ecNumber evidence="3">3.2.1.96</ecNumber>
    </recommendedName>
</protein>
<evidence type="ECO:0000259" key="9">
    <source>
        <dbReference type="Pfam" id="PF03644"/>
    </source>
</evidence>
<evidence type="ECO:0000256" key="8">
    <source>
        <dbReference type="ARBA" id="ARBA00060018"/>
    </source>
</evidence>
<dbReference type="EMBL" id="CM026424">
    <property type="protein sequence ID" value="KAG0579370.1"/>
    <property type="molecule type" value="Genomic_DNA"/>
</dbReference>
<proteinExistence type="inferred from homology"/>
<dbReference type="AlphaFoldDB" id="A0A8T0I6S1"/>
<comment type="subcellular location">
    <subcellularLocation>
        <location evidence="1">Cytoplasm</location>
        <location evidence="1">Cytosol</location>
    </subcellularLocation>
</comment>
<accession>A0A8T0I6S1</accession>
<evidence type="ECO:0000256" key="7">
    <source>
        <dbReference type="ARBA" id="ARBA00034414"/>
    </source>
</evidence>
<dbReference type="InterPro" id="IPR032979">
    <property type="entry name" value="ENGase"/>
</dbReference>
<evidence type="ECO:0000313" key="11">
    <source>
        <dbReference type="EMBL" id="KAG0579370.1"/>
    </source>
</evidence>
<evidence type="ECO:0000256" key="5">
    <source>
        <dbReference type="ARBA" id="ARBA00022801"/>
    </source>
</evidence>
<dbReference type="GO" id="GO:0033925">
    <property type="term" value="F:mannosyl-glycoprotein endo-beta-N-acetylglucosaminidase activity"/>
    <property type="evidence" value="ECO:0007669"/>
    <property type="project" value="UniProtKB-EC"/>
</dbReference>
<dbReference type="PANTHER" id="PTHR13246:SF1">
    <property type="entry name" value="CYTOSOLIC ENDO-BETA-N-ACETYLGLUCOSAMINIDASE"/>
    <property type="match status" value="1"/>
</dbReference>
<dbReference type="Pfam" id="PF03644">
    <property type="entry name" value="Glyco_hydro_85"/>
    <property type="match status" value="1"/>
</dbReference>
<dbReference type="PANTHER" id="PTHR13246">
    <property type="entry name" value="ENDO BETA N-ACETYLGLUCOSAMINIDASE"/>
    <property type="match status" value="1"/>
</dbReference>
<evidence type="ECO:0000256" key="1">
    <source>
        <dbReference type="ARBA" id="ARBA00004514"/>
    </source>
</evidence>
<name>A0A8T0I6S1_CERPU</name>
<keyword evidence="12" id="KW-1185">Reference proteome</keyword>
<dbReference type="CDD" id="cd06547">
    <property type="entry name" value="GH85_ENGase"/>
    <property type="match status" value="1"/>
</dbReference>
<dbReference type="Gene3D" id="3.20.20.80">
    <property type="entry name" value="Glycosidases"/>
    <property type="match status" value="1"/>
</dbReference>
<dbReference type="Gene3D" id="2.60.120.260">
    <property type="entry name" value="Galactose-binding domain-like"/>
    <property type="match status" value="1"/>
</dbReference>
<gene>
    <name evidence="11" type="ORF">KC19_4G093600</name>
</gene>
<keyword evidence="6" id="KW-0326">Glycosidase</keyword>
<keyword evidence="4" id="KW-0963">Cytoplasm</keyword>
<evidence type="ECO:0000259" key="10">
    <source>
        <dbReference type="Pfam" id="PF25529"/>
    </source>
</evidence>
<dbReference type="Proteomes" id="UP000822688">
    <property type="component" value="Chromosome 4"/>
</dbReference>
<evidence type="ECO:0000256" key="2">
    <source>
        <dbReference type="ARBA" id="ARBA00007849"/>
    </source>
</evidence>
<comment type="function">
    <text evidence="8">Endoglycosidase that releases N-glycans from glycoproteins by cleaving the beta-1,4-glycosidic bond in the N,N'-diacetylchitobiose core. Involved in the production of high-mannose type N-glycans during plant development and fruit maturation.</text>
</comment>
<comment type="catalytic activity">
    <reaction evidence="7">
        <text>an N(4)-(oligosaccharide-(1-&gt;3)-[oligosaccharide-(1-&gt;6)]-beta-D-Man-(1-&gt;4)-beta-D-GlcNAc-(1-&gt;4)-alpha-D-GlcNAc)-L-asparaginyl-[protein] + H2O = an oligosaccharide-(1-&gt;3)-[oligosaccharide-(1-&gt;6)]-beta-D-Man-(1-&gt;4)-D-GlcNAc + N(4)-(N-acetyl-beta-D-glucosaminyl)-L-asparaginyl-[protein]</text>
        <dbReference type="Rhea" id="RHEA:73067"/>
        <dbReference type="Rhea" id="RHEA-COMP:12603"/>
        <dbReference type="Rhea" id="RHEA-COMP:18176"/>
        <dbReference type="ChEBI" id="CHEBI:15377"/>
        <dbReference type="ChEBI" id="CHEBI:132248"/>
        <dbReference type="ChEBI" id="CHEBI:192714"/>
        <dbReference type="ChEBI" id="CHEBI:192715"/>
        <dbReference type="EC" id="3.2.1.96"/>
    </reaction>
</comment>
<reference evidence="11" key="1">
    <citation type="submission" date="2020-06" db="EMBL/GenBank/DDBJ databases">
        <title>WGS assembly of Ceratodon purpureus strain R40.</title>
        <authorList>
            <person name="Carey S.B."/>
            <person name="Jenkins J."/>
            <person name="Shu S."/>
            <person name="Lovell J.T."/>
            <person name="Sreedasyam A."/>
            <person name="Maumus F."/>
            <person name="Tiley G.P."/>
            <person name="Fernandez-Pozo N."/>
            <person name="Barry K."/>
            <person name="Chen C."/>
            <person name="Wang M."/>
            <person name="Lipzen A."/>
            <person name="Daum C."/>
            <person name="Saski C.A."/>
            <person name="Payton A.C."/>
            <person name="Mcbreen J.C."/>
            <person name="Conrad R.E."/>
            <person name="Kollar L.M."/>
            <person name="Olsson S."/>
            <person name="Huttunen S."/>
            <person name="Landis J.B."/>
            <person name="Wickett N.J."/>
            <person name="Johnson M.G."/>
            <person name="Rensing S.A."/>
            <person name="Grimwood J."/>
            <person name="Schmutz J."/>
            <person name="Mcdaniel S.F."/>
        </authorList>
    </citation>
    <scope>NUCLEOTIDE SEQUENCE</scope>
    <source>
        <strain evidence="11">R40</strain>
    </source>
</reference>
<dbReference type="InterPro" id="IPR005201">
    <property type="entry name" value="TIM_ENGase"/>
</dbReference>
<sequence length="754" mass="84582">MPGRVIGMYVALRARLLQRRRIRWFLVEARRRVYAIWAVWGRLIGFCPCCSVRSIQEAPAMVESAADSGTRAPAAQPIKSLEELSDRTLLLSPKHEFLKSSVPLTVNFRSKRPQLLVCHDFKGGYQEDKWVQGKEGMEGYVLWHWHLVDVFVYFSHSLVTIPPPGWINAAHKHGVPVLGTFITEWAHGASVCRSLLASAEICCMYASRLAELAFEFGFDGWLINIENEVDMKDLPRLHLFVQHLRQCMQSQSPNPLVIWYDAVTEEGRLDWQNCLNEKNRFFFGDSDGLFTNYSWSEYMAESSANVAGERAPEVYMGVDVFGRNTFGGGGWNCNKALKVARKAKVSAALFAPGWVFETNQPPSFEVAQTRWWKTIQDCWPVGRFSPMRLPFFTDFNRGCGARVSVEGNVVSTQPWFNLSCQNMQPILKVTAQPQNSLEVNMSHEAAYGGGSCLRISGSEDTLGLVLLYESYVPVKGNRFHVSHSVLELDNLNICLALHVQMDSSRFLVLLADEEAFIDVPPNLQSCVVKRSEPISESSGMWLVRKHILELGACTITQIHAAVYSHELDVQKLMSLFEDNDNQITSKLSTQENNFLNKVLLGHLRISTEPEHDRDLPKIVFEGCQSEWTQLSETSKSVSLTLRWGLLQSHVSNGNCQWVQYHVYVTKDEDSRGSSSVSRSDPEFLGVAVSQAFVVQDLLVPNSCNTLNFHVQAHCACGLPGVLSPACSVDVSRSTHQDWGSGSDPSQLLLSEHAV</sequence>
<dbReference type="GO" id="GO:0006491">
    <property type="term" value="P:N-glycan processing"/>
    <property type="evidence" value="ECO:0007669"/>
    <property type="project" value="UniProtKB-ARBA"/>
</dbReference>
<dbReference type="Pfam" id="PF25529">
    <property type="entry name" value="Ig_ENGASE1_C"/>
    <property type="match status" value="1"/>
</dbReference>
<dbReference type="EC" id="3.2.1.96" evidence="3"/>
<comment type="similarity">
    <text evidence="2">Belongs to the glycosyl hydrolase 85 family.</text>
</comment>